<reference evidence="3" key="1">
    <citation type="submission" date="2022-12" db="EMBL/GenBank/DDBJ databases">
        <title>Phocaeicola acetigenes sp. nov., isolated feces from a healthy human.</title>
        <authorList>
            <person name="Do H."/>
            <person name="Ha Y.B."/>
            <person name="Kim J.-S."/>
            <person name="Suh M.K."/>
            <person name="Kim H.S."/>
            <person name="Lee J.-S."/>
        </authorList>
    </citation>
    <scope>NUCLEOTIDE SEQUENCE</scope>
    <source>
        <strain evidence="3">KGMB11183</strain>
    </source>
</reference>
<comment type="caution">
    <text evidence="3">The sequence shown here is derived from an EMBL/GenBank/DDBJ whole genome shotgun (WGS) entry which is preliminary data.</text>
</comment>
<dbReference type="EMBL" id="JAPZVM010000004">
    <property type="protein sequence ID" value="MCZ8372409.1"/>
    <property type="molecule type" value="Genomic_DNA"/>
</dbReference>
<evidence type="ECO:0000256" key="2">
    <source>
        <dbReference type="SAM" id="SignalP"/>
    </source>
</evidence>
<name>A0ABT4PH85_9BACT</name>
<sequence>MKRGYLRIAVITVLMSMFATNVSAQFWKKLESAVSKVEDASKKVDDVTRQVDDVSKQLSPGDEENGEQAKDSISAEDFLKNVPYYTVKKVIETDAEGNPVKNEDGTIKYTFQLIDKDGNVGDRNTAKKHLNSALKSGAIILAKVGGGAAAGALIGKKVGKSKKNAWIGAGIGAAVGLIGSAGDIKKVKEQVKLLKECKRTLSLYEKTFTEEGTPIDATVDLTNVDGFNFMACEEISKTSEDIKKELLASKQAGDAMGNESLEDVEIPDDLLG</sequence>
<dbReference type="Proteomes" id="UP001141933">
    <property type="component" value="Unassembled WGS sequence"/>
</dbReference>
<evidence type="ECO:0000256" key="1">
    <source>
        <dbReference type="SAM" id="MobiDB-lite"/>
    </source>
</evidence>
<feature type="signal peptide" evidence="2">
    <location>
        <begin position="1"/>
        <end position="24"/>
    </location>
</feature>
<gene>
    <name evidence="3" type="ORF">O6P32_06755</name>
</gene>
<accession>A0ABT4PH85</accession>
<dbReference type="RefSeq" id="WP_178265499.1">
    <property type="nucleotide sequence ID" value="NZ_JAPZVM010000004.1"/>
</dbReference>
<feature type="region of interest" description="Disordered" evidence="1">
    <location>
        <begin position="252"/>
        <end position="272"/>
    </location>
</feature>
<feature type="region of interest" description="Disordered" evidence="1">
    <location>
        <begin position="45"/>
        <end position="70"/>
    </location>
</feature>
<evidence type="ECO:0000313" key="3">
    <source>
        <dbReference type="EMBL" id="MCZ8372409.1"/>
    </source>
</evidence>
<feature type="compositionally biased region" description="Acidic residues" evidence="1">
    <location>
        <begin position="260"/>
        <end position="272"/>
    </location>
</feature>
<organism evidence="3 4">
    <name type="scientific">Phocaeicola acetigenes</name>
    <dbReference type="NCBI Taxonomy" id="3016083"/>
    <lineage>
        <taxon>Bacteria</taxon>
        <taxon>Pseudomonadati</taxon>
        <taxon>Bacteroidota</taxon>
        <taxon>Bacteroidia</taxon>
        <taxon>Bacteroidales</taxon>
        <taxon>Bacteroidaceae</taxon>
        <taxon>Phocaeicola</taxon>
    </lineage>
</organism>
<keyword evidence="2" id="KW-0732">Signal</keyword>
<proteinExistence type="predicted"/>
<protein>
    <submittedName>
        <fullName evidence="3">Glycine zipper family protein</fullName>
    </submittedName>
</protein>
<evidence type="ECO:0000313" key="4">
    <source>
        <dbReference type="Proteomes" id="UP001141933"/>
    </source>
</evidence>
<keyword evidence="4" id="KW-1185">Reference proteome</keyword>
<feature type="compositionally biased region" description="Basic and acidic residues" evidence="1">
    <location>
        <begin position="45"/>
        <end position="55"/>
    </location>
</feature>
<feature type="chain" id="PRO_5045209806" evidence="2">
    <location>
        <begin position="25"/>
        <end position="272"/>
    </location>
</feature>